<evidence type="ECO:0000256" key="1">
    <source>
        <dbReference type="ARBA" id="ARBA00022679"/>
    </source>
</evidence>
<dbReference type="GO" id="GO:0016747">
    <property type="term" value="F:acyltransferase activity, transferring groups other than amino-acyl groups"/>
    <property type="evidence" value="ECO:0007669"/>
    <property type="project" value="UniProtKB-ARBA"/>
</dbReference>
<name>A0ABD1GVE0_SALDI</name>
<dbReference type="AlphaFoldDB" id="A0ABD1GVE0"/>
<keyword evidence="1" id="KW-0808">Transferase</keyword>
<dbReference type="InterPro" id="IPR023213">
    <property type="entry name" value="CAT-like_dom_sf"/>
</dbReference>
<dbReference type="InterPro" id="IPR051504">
    <property type="entry name" value="Plant_metabolite_acyltrans"/>
</dbReference>
<protein>
    <submittedName>
        <fullName evidence="3">Malonyl-coenzyme:anthocyanin 5-O-glucoside-6'''-O-malonyltransferase-like</fullName>
    </submittedName>
</protein>
<evidence type="ECO:0000313" key="4">
    <source>
        <dbReference type="Proteomes" id="UP001567538"/>
    </source>
</evidence>
<dbReference type="Gene3D" id="3.30.559.10">
    <property type="entry name" value="Chloramphenicol acetyltransferase-like domain"/>
    <property type="match status" value="2"/>
</dbReference>
<proteinExistence type="predicted"/>
<dbReference type="PANTHER" id="PTHR31625">
    <property type="match status" value="1"/>
</dbReference>
<dbReference type="Proteomes" id="UP001567538">
    <property type="component" value="Unassembled WGS sequence"/>
</dbReference>
<dbReference type="EMBL" id="JBEAFC010000007">
    <property type="protein sequence ID" value="KAL1548121.1"/>
    <property type="molecule type" value="Genomic_DNA"/>
</dbReference>
<keyword evidence="2" id="KW-0012">Acyltransferase</keyword>
<dbReference type="Pfam" id="PF02458">
    <property type="entry name" value="Transferase"/>
    <property type="match status" value="1"/>
</dbReference>
<organism evidence="3 4">
    <name type="scientific">Salvia divinorum</name>
    <name type="common">Maria pastora</name>
    <name type="synonym">Diviner's sage</name>
    <dbReference type="NCBI Taxonomy" id="28513"/>
    <lineage>
        <taxon>Eukaryota</taxon>
        <taxon>Viridiplantae</taxon>
        <taxon>Streptophyta</taxon>
        <taxon>Embryophyta</taxon>
        <taxon>Tracheophyta</taxon>
        <taxon>Spermatophyta</taxon>
        <taxon>Magnoliopsida</taxon>
        <taxon>eudicotyledons</taxon>
        <taxon>Gunneridae</taxon>
        <taxon>Pentapetalae</taxon>
        <taxon>asterids</taxon>
        <taxon>lamiids</taxon>
        <taxon>Lamiales</taxon>
        <taxon>Lamiaceae</taxon>
        <taxon>Nepetoideae</taxon>
        <taxon>Mentheae</taxon>
        <taxon>Salviinae</taxon>
        <taxon>Salvia</taxon>
        <taxon>Salvia subgen. Calosphace</taxon>
    </lineage>
</organism>
<evidence type="ECO:0000313" key="3">
    <source>
        <dbReference type="EMBL" id="KAL1548121.1"/>
    </source>
</evidence>
<keyword evidence="4" id="KW-1185">Reference proteome</keyword>
<gene>
    <name evidence="3" type="ORF">AAHA92_16396</name>
</gene>
<comment type="caution">
    <text evidence="3">The sequence shown here is derived from an EMBL/GenBank/DDBJ whole genome shotgun (WGS) entry which is preliminary data.</text>
</comment>
<reference evidence="3 4" key="1">
    <citation type="submission" date="2024-06" db="EMBL/GenBank/DDBJ databases">
        <title>A chromosome level genome sequence of Diviner's sage (Salvia divinorum).</title>
        <authorList>
            <person name="Ford S.A."/>
            <person name="Ro D.-K."/>
            <person name="Ness R.W."/>
            <person name="Phillips M.A."/>
        </authorList>
    </citation>
    <scope>NUCLEOTIDE SEQUENCE [LARGE SCALE GENOMIC DNA]</scope>
    <source>
        <strain evidence="3">SAF-2024a</strain>
        <tissue evidence="3">Leaf</tissue>
    </source>
</reference>
<accession>A0ABD1GVE0</accession>
<evidence type="ECO:0000256" key="2">
    <source>
        <dbReference type="ARBA" id="ARBA00023315"/>
    </source>
</evidence>
<sequence>MTIRIVELHSISPSSDGSAEQSLPLLHFDMTIVPMLKNSLSIALKHFLTLASNIIFPVTSAAMPVSRYTIGYSVTLTSDVDFAKLMANQVTLFPNMGICIDLTNHHALCDATTLFAFLGIWASIHKSNAGGEYSVHDSLPFYGRDSVEDSHELSAFVWDQSCLATAWEVVHDDEPEFLTSSVECRRRLNPPLQENYFGNCLMFMRIMDGEERLRMNAFIQIMMELLIFVKEVMEEW</sequence>